<accession>A0A7S8E7U9</accession>
<evidence type="ECO:0000256" key="1">
    <source>
        <dbReference type="SAM" id="Coils"/>
    </source>
</evidence>
<dbReference type="Proteomes" id="UP000594468">
    <property type="component" value="Chromosome"/>
</dbReference>
<dbReference type="AlphaFoldDB" id="A0A7S8E7U9"/>
<keyword evidence="1" id="KW-0175">Coiled coil</keyword>
<keyword evidence="2" id="KW-1133">Transmembrane helix</keyword>
<protein>
    <submittedName>
        <fullName evidence="3">Cell division protein FtsL</fullName>
    </submittedName>
</protein>
<keyword evidence="2" id="KW-0472">Membrane</keyword>
<evidence type="ECO:0000313" key="4">
    <source>
        <dbReference type="Proteomes" id="UP000594468"/>
    </source>
</evidence>
<reference evidence="3 4" key="1">
    <citation type="submission" date="2020-02" db="EMBL/GenBank/DDBJ databases">
        <authorList>
            <person name="Zheng R.K."/>
            <person name="Sun C.M."/>
        </authorList>
    </citation>
    <scope>NUCLEOTIDE SEQUENCE [LARGE SCALE GENOMIC DNA]</scope>
    <source>
        <strain evidence="4">rifampicinis</strain>
    </source>
</reference>
<proteinExistence type="predicted"/>
<dbReference type="KEGG" id="pmet:G4Y79_19920"/>
<name>A0A7S8E7U9_9CHLR</name>
<evidence type="ECO:0000256" key="2">
    <source>
        <dbReference type="SAM" id="Phobius"/>
    </source>
</evidence>
<dbReference type="GO" id="GO:0051301">
    <property type="term" value="P:cell division"/>
    <property type="evidence" value="ECO:0007669"/>
    <property type="project" value="UniProtKB-KW"/>
</dbReference>
<evidence type="ECO:0000313" key="3">
    <source>
        <dbReference type="EMBL" id="QPC81932.1"/>
    </source>
</evidence>
<sequence>MSRWVDHTLGRRTWRPQNQAAILLGLAMVLALIFAGVYLSQVASYVATNREIAAMIEERDRLEFANEQLRVEIAELKTIPRLEARAQQLGFRPATPQEVQYVVIDGYNPYREETVVDLESQDDTAPIVQYDETFSGWLQQQIDSLSWQFEGFGR</sequence>
<feature type="coiled-coil region" evidence="1">
    <location>
        <begin position="52"/>
        <end position="79"/>
    </location>
</feature>
<keyword evidence="4" id="KW-1185">Reference proteome</keyword>
<gene>
    <name evidence="3" type="ORF">G4Y79_19920</name>
</gene>
<dbReference type="RefSeq" id="WP_195170002.1">
    <property type="nucleotide sequence ID" value="NZ_CP062983.1"/>
</dbReference>
<dbReference type="EMBL" id="CP062983">
    <property type="protein sequence ID" value="QPC81932.1"/>
    <property type="molecule type" value="Genomic_DNA"/>
</dbReference>
<organism evidence="3 4">
    <name type="scientific">Phototrophicus methaneseepsis</name>
    <dbReference type="NCBI Taxonomy" id="2710758"/>
    <lineage>
        <taxon>Bacteria</taxon>
        <taxon>Bacillati</taxon>
        <taxon>Chloroflexota</taxon>
        <taxon>Candidatus Thermofontia</taxon>
        <taxon>Phototrophicales</taxon>
        <taxon>Phototrophicaceae</taxon>
        <taxon>Phototrophicus</taxon>
    </lineage>
</organism>
<keyword evidence="2" id="KW-0812">Transmembrane</keyword>
<feature type="transmembrane region" description="Helical" evidence="2">
    <location>
        <begin position="20"/>
        <end position="39"/>
    </location>
</feature>
<keyword evidence="3" id="KW-0132">Cell division</keyword>
<keyword evidence="3" id="KW-0131">Cell cycle</keyword>